<evidence type="ECO:0000256" key="2">
    <source>
        <dbReference type="ARBA" id="ARBA00022679"/>
    </source>
</evidence>
<dbReference type="GO" id="GO:0005524">
    <property type="term" value="F:ATP binding"/>
    <property type="evidence" value="ECO:0007669"/>
    <property type="project" value="UniProtKB-KW"/>
</dbReference>
<proteinExistence type="predicted"/>
<reference evidence="7" key="1">
    <citation type="submission" date="2022-04" db="EMBL/GenBank/DDBJ databases">
        <title>A functionally conserved STORR gene fusion in Papaver species that diverged 16.8 million years ago.</title>
        <authorList>
            <person name="Catania T."/>
        </authorList>
    </citation>
    <scope>NUCLEOTIDE SEQUENCE</scope>
    <source>
        <strain evidence="7">S-188037</strain>
    </source>
</reference>
<dbReference type="InterPro" id="IPR050205">
    <property type="entry name" value="CDPK_Ser/Thr_kinases"/>
</dbReference>
<dbReference type="GO" id="GO:0004674">
    <property type="term" value="F:protein serine/threonine kinase activity"/>
    <property type="evidence" value="ECO:0007669"/>
    <property type="project" value="UniProtKB-KW"/>
</dbReference>
<dbReference type="PANTHER" id="PTHR24349">
    <property type="entry name" value="SERINE/THREONINE-PROTEIN KINASE"/>
    <property type="match status" value="1"/>
</dbReference>
<dbReference type="Gene3D" id="1.10.510.10">
    <property type="entry name" value="Transferase(Phosphotransferase) domain 1"/>
    <property type="match status" value="2"/>
</dbReference>
<keyword evidence="8" id="KW-1185">Reference proteome</keyword>
<keyword evidence="5" id="KW-0067">ATP-binding</keyword>
<dbReference type="SUPFAM" id="SSF56112">
    <property type="entry name" value="Protein kinase-like (PK-like)"/>
    <property type="match status" value="1"/>
</dbReference>
<protein>
    <recommendedName>
        <fullName evidence="6">Protein kinase domain-containing protein</fullName>
    </recommendedName>
</protein>
<dbReference type="Proteomes" id="UP001202328">
    <property type="component" value="Unassembled WGS sequence"/>
</dbReference>
<dbReference type="InterPro" id="IPR011009">
    <property type="entry name" value="Kinase-like_dom_sf"/>
</dbReference>
<dbReference type="AlphaFoldDB" id="A0AAD4RWH0"/>
<keyword evidence="1" id="KW-0723">Serine/threonine-protein kinase</keyword>
<evidence type="ECO:0000256" key="4">
    <source>
        <dbReference type="ARBA" id="ARBA00022777"/>
    </source>
</evidence>
<dbReference type="PROSITE" id="PS50011">
    <property type="entry name" value="PROTEIN_KINASE_DOM"/>
    <property type="match status" value="1"/>
</dbReference>
<keyword evidence="3" id="KW-0547">Nucleotide-binding</keyword>
<comment type="caution">
    <text evidence="7">The sequence shown here is derived from an EMBL/GenBank/DDBJ whole genome shotgun (WGS) entry which is preliminary data.</text>
</comment>
<keyword evidence="2" id="KW-0808">Transferase</keyword>
<feature type="domain" description="Protein kinase" evidence="6">
    <location>
        <begin position="1"/>
        <end position="85"/>
    </location>
</feature>
<accession>A0AAD4RWH0</accession>
<name>A0AAD4RWH0_9MAGN</name>
<feature type="non-terminal residue" evidence="7">
    <location>
        <position position="85"/>
    </location>
</feature>
<evidence type="ECO:0000256" key="3">
    <source>
        <dbReference type="ARBA" id="ARBA00022741"/>
    </source>
</evidence>
<dbReference type="Pfam" id="PF00069">
    <property type="entry name" value="Pkinase"/>
    <property type="match status" value="1"/>
</dbReference>
<evidence type="ECO:0000313" key="8">
    <source>
        <dbReference type="Proteomes" id="UP001202328"/>
    </source>
</evidence>
<dbReference type="InterPro" id="IPR000719">
    <property type="entry name" value="Prot_kinase_dom"/>
</dbReference>
<evidence type="ECO:0000259" key="6">
    <source>
        <dbReference type="PROSITE" id="PS50011"/>
    </source>
</evidence>
<gene>
    <name evidence="7" type="ORF">MKW98_005268</name>
</gene>
<organism evidence="7 8">
    <name type="scientific">Papaver atlanticum</name>
    <dbReference type="NCBI Taxonomy" id="357466"/>
    <lineage>
        <taxon>Eukaryota</taxon>
        <taxon>Viridiplantae</taxon>
        <taxon>Streptophyta</taxon>
        <taxon>Embryophyta</taxon>
        <taxon>Tracheophyta</taxon>
        <taxon>Spermatophyta</taxon>
        <taxon>Magnoliopsida</taxon>
        <taxon>Ranunculales</taxon>
        <taxon>Papaveraceae</taxon>
        <taxon>Papaveroideae</taxon>
        <taxon>Papaver</taxon>
    </lineage>
</organism>
<evidence type="ECO:0000256" key="1">
    <source>
        <dbReference type="ARBA" id="ARBA00022527"/>
    </source>
</evidence>
<keyword evidence="4" id="KW-0418">Kinase</keyword>
<evidence type="ECO:0000256" key="5">
    <source>
        <dbReference type="ARBA" id="ARBA00022840"/>
    </source>
</evidence>
<dbReference type="EMBL" id="JAJJMB010017633">
    <property type="protein sequence ID" value="KAI3836935.1"/>
    <property type="molecule type" value="Genomic_DNA"/>
</dbReference>
<evidence type="ECO:0000313" key="7">
    <source>
        <dbReference type="EMBL" id="KAI3836935.1"/>
    </source>
</evidence>
<sequence>FFVDENSQLKTIDFGLSDFVKPDERLNDIIGSAYYVAPEVLHRSYSTEADVWAKHFVKRLLNKDPRKRMMAAEALSHPWISNYNG</sequence>